<name>A0A2P7BST9_9HYPH</name>
<dbReference type="Gene3D" id="3.10.450.50">
    <property type="match status" value="1"/>
</dbReference>
<dbReference type="AlphaFoldDB" id="A0A2P7BST9"/>
<dbReference type="SUPFAM" id="SSF54427">
    <property type="entry name" value="NTF2-like"/>
    <property type="match status" value="1"/>
</dbReference>
<sequence length="253" mass="28674">MLGELLRRYIAEAALQFGLARRSRRALQRKEYRDSPFGGDQIQCFADQDRALAEAKLLFAGRLTMHLDSSYACGAFLRDRYHTAKSRVQRNLEVDMETIASFDKSHYLAVPPEHFLFGAGQDLRDRTLFESAFSEHATLDFTAVAKKLGVTIPVFEGRQAITDIILQTTSRLDTTHSIANPRVTEYDREHARLFAMIEVQHLPHGDHSRHLLLKNILDVKLSKSGDAWVIDRMKFDNAWLAGNPAVLFEDGAS</sequence>
<evidence type="ECO:0000313" key="3">
    <source>
        <dbReference type="Proteomes" id="UP000241444"/>
    </source>
</evidence>
<comment type="caution">
    <text evidence="2">The sequence shown here is derived from an EMBL/GenBank/DDBJ whole genome shotgun (WGS) entry which is preliminary data.</text>
</comment>
<reference evidence="3" key="1">
    <citation type="submission" date="2017-11" db="EMBL/GenBank/DDBJ databases">
        <authorList>
            <person name="Kuznetsova I."/>
            <person name="Sazanova A."/>
            <person name="Chirak E."/>
            <person name="Safronova V."/>
            <person name="Willems A."/>
        </authorList>
    </citation>
    <scope>NUCLEOTIDE SEQUENCE [LARGE SCALE GENOMIC DNA]</scope>
    <source>
        <strain evidence="3">STM 196</strain>
    </source>
</reference>
<dbReference type="InterPro" id="IPR037401">
    <property type="entry name" value="SnoaL-like"/>
</dbReference>
<feature type="domain" description="SnoaL-like" evidence="1">
    <location>
        <begin position="118"/>
        <end position="234"/>
    </location>
</feature>
<organism evidence="2 3">
    <name type="scientific">Phyllobacterium brassicacearum</name>
    <dbReference type="NCBI Taxonomy" id="314235"/>
    <lineage>
        <taxon>Bacteria</taxon>
        <taxon>Pseudomonadati</taxon>
        <taxon>Pseudomonadota</taxon>
        <taxon>Alphaproteobacteria</taxon>
        <taxon>Hyphomicrobiales</taxon>
        <taxon>Phyllobacteriaceae</taxon>
        <taxon>Phyllobacterium</taxon>
    </lineage>
</organism>
<accession>A0A2P7BST9</accession>
<keyword evidence="3" id="KW-1185">Reference proteome</keyword>
<gene>
    <name evidence="2" type="ORF">CU102_09180</name>
</gene>
<dbReference type="Proteomes" id="UP000241444">
    <property type="component" value="Unassembled WGS sequence"/>
</dbReference>
<evidence type="ECO:0000259" key="1">
    <source>
        <dbReference type="Pfam" id="PF13577"/>
    </source>
</evidence>
<dbReference type="EMBL" id="PGGO01000005">
    <property type="protein sequence ID" value="PSH69530.1"/>
    <property type="molecule type" value="Genomic_DNA"/>
</dbReference>
<dbReference type="Pfam" id="PF13577">
    <property type="entry name" value="SnoaL_4"/>
    <property type="match status" value="1"/>
</dbReference>
<evidence type="ECO:0000313" key="2">
    <source>
        <dbReference type="EMBL" id="PSH69530.1"/>
    </source>
</evidence>
<proteinExistence type="predicted"/>
<protein>
    <recommendedName>
        <fullName evidence="1">SnoaL-like domain-containing protein</fullName>
    </recommendedName>
</protein>
<dbReference type="InterPro" id="IPR032710">
    <property type="entry name" value="NTF2-like_dom_sf"/>
</dbReference>